<sequence length="114" mass="12981">MLLRLDNSSCNKLTALLFGLFIALRPRSKDNNLDNCETCGGIFPENMLRERFKYLSLRKLTYLGRNLRVIEVIVRKIKISKVKKAEETAVCIHCTIDLAATKINVNHLNSSRSS</sequence>
<name>A0A2K3NZF8_TRIPR</name>
<proteinExistence type="predicted"/>
<reference evidence="1 2" key="2">
    <citation type="journal article" date="2017" name="Front. Plant Sci.">
        <title>Gene Classification and Mining of Molecular Markers Useful in Red Clover (Trifolium pratense) Breeding.</title>
        <authorList>
            <person name="Istvanek J."/>
            <person name="Dluhosova J."/>
            <person name="Dluhos P."/>
            <person name="Patkova L."/>
            <person name="Nedelnik J."/>
            <person name="Repkova J."/>
        </authorList>
    </citation>
    <scope>NUCLEOTIDE SEQUENCE [LARGE SCALE GENOMIC DNA]</scope>
    <source>
        <strain evidence="2">cv. Tatra</strain>
        <tissue evidence="1">Young leaves</tissue>
    </source>
</reference>
<dbReference type="AlphaFoldDB" id="A0A2K3NZF8"/>
<comment type="caution">
    <text evidence="1">The sequence shown here is derived from an EMBL/GenBank/DDBJ whole genome shotgun (WGS) entry which is preliminary data.</text>
</comment>
<reference evidence="1 2" key="1">
    <citation type="journal article" date="2014" name="Am. J. Bot.">
        <title>Genome assembly and annotation for red clover (Trifolium pratense; Fabaceae).</title>
        <authorList>
            <person name="Istvanek J."/>
            <person name="Jaros M."/>
            <person name="Krenek A."/>
            <person name="Repkova J."/>
        </authorList>
    </citation>
    <scope>NUCLEOTIDE SEQUENCE [LARGE SCALE GENOMIC DNA]</scope>
    <source>
        <strain evidence="2">cv. Tatra</strain>
        <tissue evidence="1">Young leaves</tissue>
    </source>
</reference>
<dbReference type="EMBL" id="ASHM01002502">
    <property type="protein sequence ID" value="PNY08422.1"/>
    <property type="molecule type" value="Genomic_DNA"/>
</dbReference>
<evidence type="ECO:0000313" key="2">
    <source>
        <dbReference type="Proteomes" id="UP000236291"/>
    </source>
</evidence>
<accession>A0A2K3NZF8</accession>
<dbReference type="Proteomes" id="UP000236291">
    <property type="component" value="Unassembled WGS sequence"/>
</dbReference>
<protein>
    <submittedName>
        <fullName evidence="1">Uncharacterized protein</fullName>
    </submittedName>
</protein>
<gene>
    <name evidence="1" type="ORF">L195_g004944</name>
</gene>
<organism evidence="1 2">
    <name type="scientific">Trifolium pratense</name>
    <name type="common">Red clover</name>
    <dbReference type="NCBI Taxonomy" id="57577"/>
    <lineage>
        <taxon>Eukaryota</taxon>
        <taxon>Viridiplantae</taxon>
        <taxon>Streptophyta</taxon>
        <taxon>Embryophyta</taxon>
        <taxon>Tracheophyta</taxon>
        <taxon>Spermatophyta</taxon>
        <taxon>Magnoliopsida</taxon>
        <taxon>eudicotyledons</taxon>
        <taxon>Gunneridae</taxon>
        <taxon>Pentapetalae</taxon>
        <taxon>rosids</taxon>
        <taxon>fabids</taxon>
        <taxon>Fabales</taxon>
        <taxon>Fabaceae</taxon>
        <taxon>Papilionoideae</taxon>
        <taxon>50 kb inversion clade</taxon>
        <taxon>NPAAA clade</taxon>
        <taxon>Hologalegina</taxon>
        <taxon>IRL clade</taxon>
        <taxon>Trifolieae</taxon>
        <taxon>Trifolium</taxon>
    </lineage>
</organism>
<evidence type="ECO:0000313" key="1">
    <source>
        <dbReference type="EMBL" id="PNY08422.1"/>
    </source>
</evidence>